<gene>
    <name evidence="2" type="ORF">BV510_01185</name>
    <name evidence="3" type="ORF">CRI78_11245</name>
</gene>
<reference evidence="3 5" key="2">
    <citation type="submission" date="2017-10" db="EMBL/GenBank/DDBJ databases">
        <title>The new phylogeny of genus Mycobacterium.</title>
        <authorList>
            <person name="Tortoli E."/>
            <person name="Trovato A."/>
            <person name="Cirillo D.M."/>
        </authorList>
    </citation>
    <scope>NUCLEOTIDE SEQUENCE [LARGE SCALE GENOMIC DNA]</scope>
    <source>
        <strain evidence="3 5">IP141170001</strain>
    </source>
</reference>
<evidence type="ECO:0000313" key="4">
    <source>
        <dbReference type="Proteomes" id="UP000191039"/>
    </source>
</evidence>
<evidence type="ECO:0000313" key="5">
    <source>
        <dbReference type="Proteomes" id="UP000220340"/>
    </source>
</evidence>
<dbReference type="Proteomes" id="UP000191039">
    <property type="component" value="Unassembled WGS sequence"/>
</dbReference>
<keyword evidence="5" id="KW-1185">Reference proteome</keyword>
<evidence type="ECO:0000313" key="3">
    <source>
        <dbReference type="EMBL" id="PEG54458.1"/>
    </source>
</evidence>
<feature type="signal peptide" evidence="1">
    <location>
        <begin position="1"/>
        <end position="26"/>
    </location>
</feature>
<accession>A0A1Q4HLY4</accession>
<name>A0A1Q4HLY4_9MYCO</name>
<dbReference type="EMBL" id="PDCR01000012">
    <property type="protein sequence ID" value="PEG54458.1"/>
    <property type="molecule type" value="Genomic_DNA"/>
</dbReference>
<keyword evidence="1" id="KW-0732">Signal</keyword>
<dbReference type="AlphaFoldDB" id="A0A1Q4HLY4"/>
<evidence type="ECO:0000313" key="2">
    <source>
        <dbReference type="EMBL" id="OPE56153.1"/>
    </source>
</evidence>
<proteinExistence type="predicted"/>
<feature type="chain" id="PRO_5011397276" description="PASTA domain-containing protein" evidence="1">
    <location>
        <begin position="27"/>
        <end position="90"/>
    </location>
</feature>
<evidence type="ECO:0000256" key="1">
    <source>
        <dbReference type="SAM" id="SignalP"/>
    </source>
</evidence>
<dbReference type="RefSeq" id="WP_073853982.1">
    <property type="nucleotide sequence ID" value="NZ_BAAATC010000018.1"/>
</dbReference>
<organism evidence="2 4">
    <name type="scientific">Mycolicibacterium diernhoferi</name>
    <dbReference type="NCBI Taxonomy" id="1801"/>
    <lineage>
        <taxon>Bacteria</taxon>
        <taxon>Bacillati</taxon>
        <taxon>Actinomycetota</taxon>
        <taxon>Actinomycetes</taxon>
        <taxon>Mycobacteriales</taxon>
        <taxon>Mycobacteriaceae</taxon>
        <taxon>Mycolicibacterium</taxon>
    </lineage>
</organism>
<reference evidence="2 4" key="1">
    <citation type="submission" date="2016-09" db="EMBL/GenBank/DDBJ databases">
        <title>genome sequences of unsequenced Mycobacteria.</title>
        <authorList>
            <person name="Greninger A.L."/>
            <person name="Jerome K.R."/>
            <person name="Mcnair B."/>
            <person name="Wallis C."/>
            <person name="Fang F."/>
        </authorList>
    </citation>
    <scope>NUCLEOTIDE SEQUENCE [LARGE SCALE GENOMIC DNA]</scope>
    <source>
        <strain evidence="2 4">BM1</strain>
    </source>
</reference>
<comment type="caution">
    <text evidence="2">The sequence shown here is derived from an EMBL/GenBank/DDBJ whole genome shotgun (WGS) entry which is preliminary data.</text>
</comment>
<dbReference type="Proteomes" id="UP000220340">
    <property type="component" value="Unassembled WGS sequence"/>
</dbReference>
<dbReference type="EMBL" id="MIJD01000006">
    <property type="protein sequence ID" value="OPE56153.1"/>
    <property type="molecule type" value="Genomic_DNA"/>
</dbReference>
<evidence type="ECO:0008006" key="6">
    <source>
        <dbReference type="Google" id="ProtNLM"/>
    </source>
</evidence>
<dbReference type="OrthoDB" id="4641000at2"/>
<protein>
    <recommendedName>
        <fullName evidence="6">PASTA domain-containing protein</fullName>
    </recommendedName>
</protein>
<sequence>MHTILHAAVGSIALAAVFAAAPAASAAPSATASVAETIDGLRAQGYNVQVNGTRAGPLSNCSVEAVRGPFSTSPGSTVYVDLSCPAEYMY</sequence>